<sequence>MAGWWHSVGAGRDGSRGVAGRCTEGYGVGGFDQDGRERDGGSAADGGGDQKGGVPSPSRRRKLPISPSPSLYARQRAMELAALELELSSDESELGGADPASCSLDLPSLGSLSSILGGTGHNGGVATTTAAADPLPLPSSRASAVLLFARVASAGLSHPTPFS</sequence>
<feature type="region of interest" description="Disordered" evidence="1">
    <location>
        <begin position="1"/>
        <end position="70"/>
    </location>
</feature>
<name>B8BFU9_ORYSI</name>
<evidence type="ECO:0000313" key="2">
    <source>
        <dbReference type="EMBL" id="EEC66606.1"/>
    </source>
</evidence>
<evidence type="ECO:0000256" key="1">
    <source>
        <dbReference type="SAM" id="MobiDB-lite"/>
    </source>
</evidence>
<dbReference type="Proteomes" id="UP000007015">
    <property type="component" value="Chromosome 10"/>
</dbReference>
<dbReference type="AlphaFoldDB" id="B8BFU9"/>
<dbReference type="EMBL" id="CM000135">
    <property type="protein sequence ID" value="EEC66606.1"/>
    <property type="molecule type" value="Genomic_DNA"/>
</dbReference>
<dbReference type="Gramene" id="BGIOSGA032249-TA">
    <property type="protein sequence ID" value="BGIOSGA032249-PA"/>
    <property type="gene ID" value="BGIOSGA032249"/>
</dbReference>
<accession>B8BFU9</accession>
<organism evidence="2 3">
    <name type="scientific">Oryza sativa subsp. indica</name>
    <name type="common">Rice</name>
    <dbReference type="NCBI Taxonomy" id="39946"/>
    <lineage>
        <taxon>Eukaryota</taxon>
        <taxon>Viridiplantae</taxon>
        <taxon>Streptophyta</taxon>
        <taxon>Embryophyta</taxon>
        <taxon>Tracheophyta</taxon>
        <taxon>Spermatophyta</taxon>
        <taxon>Magnoliopsida</taxon>
        <taxon>Liliopsida</taxon>
        <taxon>Poales</taxon>
        <taxon>Poaceae</taxon>
        <taxon>BOP clade</taxon>
        <taxon>Oryzoideae</taxon>
        <taxon>Oryzeae</taxon>
        <taxon>Oryzinae</taxon>
        <taxon>Oryza</taxon>
        <taxon>Oryza sativa</taxon>
    </lineage>
</organism>
<reference evidence="2 3" key="1">
    <citation type="journal article" date="2005" name="PLoS Biol.">
        <title>The genomes of Oryza sativa: a history of duplications.</title>
        <authorList>
            <person name="Yu J."/>
            <person name="Wang J."/>
            <person name="Lin W."/>
            <person name="Li S."/>
            <person name="Li H."/>
            <person name="Zhou J."/>
            <person name="Ni P."/>
            <person name="Dong W."/>
            <person name="Hu S."/>
            <person name="Zeng C."/>
            <person name="Zhang J."/>
            <person name="Zhang Y."/>
            <person name="Li R."/>
            <person name="Xu Z."/>
            <person name="Li S."/>
            <person name="Li X."/>
            <person name="Zheng H."/>
            <person name="Cong L."/>
            <person name="Lin L."/>
            <person name="Yin J."/>
            <person name="Geng J."/>
            <person name="Li G."/>
            <person name="Shi J."/>
            <person name="Liu J."/>
            <person name="Lv H."/>
            <person name="Li J."/>
            <person name="Wang J."/>
            <person name="Deng Y."/>
            <person name="Ran L."/>
            <person name="Shi X."/>
            <person name="Wang X."/>
            <person name="Wu Q."/>
            <person name="Li C."/>
            <person name="Ren X."/>
            <person name="Wang J."/>
            <person name="Wang X."/>
            <person name="Li D."/>
            <person name="Liu D."/>
            <person name="Zhang X."/>
            <person name="Ji Z."/>
            <person name="Zhao W."/>
            <person name="Sun Y."/>
            <person name="Zhang Z."/>
            <person name="Bao J."/>
            <person name="Han Y."/>
            <person name="Dong L."/>
            <person name="Ji J."/>
            <person name="Chen P."/>
            <person name="Wu S."/>
            <person name="Liu J."/>
            <person name="Xiao Y."/>
            <person name="Bu D."/>
            <person name="Tan J."/>
            <person name="Yang L."/>
            <person name="Ye C."/>
            <person name="Zhang J."/>
            <person name="Xu J."/>
            <person name="Zhou Y."/>
            <person name="Yu Y."/>
            <person name="Zhang B."/>
            <person name="Zhuang S."/>
            <person name="Wei H."/>
            <person name="Liu B."/>
            <person name="Lei M."/>
            <person name="Yu H."/>
            <person name="Li Y."/>
            <person name="Xu H."/>
            <person name="Wei S."/>
            <person name="He X."/>
            <person name="Fang L."/>
            <person name="Zhang Z."/>
            <person name="Zhang Y."/>
            <person name="Huang X."/>
            <person name="Su Z."/>
            <person name="Tong W."/>
            <person name="Li J."/>
            <person name="Tong Z."/>
            <person name="Li S."/>
            <person name="Ye J."/>
            <person name="Wang L."/>
            <person name="Fang L."/>
            <person name="Lei T."/>
            <person name="Chen C."/>
            <person name="Chen H."/>
            <person name="Xu Z."/>
            <person name="Li H."/>
            <person name="Huang H."/>
            <person name="Zhang F."/>
            <person name="Xu H."/>
            <person name="Li N."/>
            <person name="Zhao C."/>
            <person name="Li S."/>
            <person name="Dong L."/>
            <person name="Huang Y."/>
            <person name="Li L."/>
            <person name="Xi Y."/>
            <person name="Qi Q."/>
            <person name="Li W."/>
            <person name="Zhang B."/>
            <person name="Hu W."/>
            <person name="Zhang Y."/>
            <person name="Tian X."/>
            <person name="Jiao Y."/>
            <person name="Liang X."/>
            <person name="Jin J."/>
            <person name="Gao L."/>
            <person name="Zheng W."/>
            <person name="Hao B."/>
            <person name="Liu S."/>
            <person name="Wang W."/>
            <person name="Yuan L."/>
            <person name="Cao M."/>
            <person name="McDermott J."/>
            <person name="Samudrala R."/>
            <person name="Wang J."/>
            <person name="Wong G.K."/>
            <person name="Yang H."/>
        </authorList>
    </citation>
    <scope>NUCLEOTIDE SEQUENCE [LARGE SCALE GENOMIC DNA]</scope>
    <source>
        <strain evidence="3">cv. 93-11</strain>
    </source>
</reference>
<protein>
    <submittedName>
        <fullName evidence="2">Uncharacterized protein</fullName>
    </submittedName>
</protein>
<evidence type="ECO:0000313" key="3">
    <source>
        <dbReference type="Proteomes" id="UP000007015"/>
    </source>
</evidence>
<keyword evidence="3" id="KW-1185">Reference proteome</keyword>
<dbReference type="HOGENOM" id="CLU_1629769_0_0_1"/>
<gene>
    <name evidence="2" type="ORF">OsI_32837</name>
</gene>
<proteinExistence type="predicted"/>